<feature type="binding site" evidence="5">
    <location>
        <position position="316"/>
    </location>
    <ligand>
        <name>S-adenosyl-L-methionine</name>
        <dbReference type="ChEBI" id="CHEBI:59789"/>
    </ligand>
</feature>
<comment type="caution">
    <text evidence="7">The sequence shown here is derived from an EMBL/GenBank/DDBJ whole genome shotgun (WGS) entry which is preliminary data.</text>
</comment>
<dbReference type="PANTHER" id="PTHR22807:SF53">
    <property type="entry name" value="RIBOSOMAL RNA SMALL SUBUNIT METHYLTRANSFERASE B-RELATED"/>
    <property type="match status" value="1"/>
</dbReference>
<dbReference type="InterPro" id="IPR029063">
    <property type="entry name" value="SAM-dependent_MTases_sf"/>
</dbReference>
<name>A0ABS5R8R6_9HYPH</name>
<feature type="binding site" evidence="5">
    <location>
        <position position="266"/>
    </location>
    <ligand>
        <name>S-adenosyl-L-methionine</name>
        <dbReference type="ChEBI" id="CHEBI:59789"/>
    </ligand>
</feature>
<dbReference type="Proteomes" id="UP001166585">
    <property type="component" value="Unassembled WGS sequence"/>
</dbReference>
<dbReference type="SUPFAM" id="SSF53335">
    <property type="entry name" value="S-adenosyl-L-methionine-dependent methyltransferases"/>
    <property type="match status" value="1"/>
</dbReference>
<dbReference type="RefSeq" id="WP_213755890.1">
    <property type="nucleotide sequence ID" value="NZ_JAHCQH010000017.1"/>
</dbReference>
<dbReference type="Gene3D" id="3.40.50.150">
    <property type="entry name" value="Vaccinia Virus protein VP39"/>
    <property type="match status" value="1"/>
</dbReference>
<comment type="caution">
    <text evidence="5">Lacks conserved residue(s) required for the propagation of feature annotation.</text>
</comment>
<evidence type="ECO:0000256" key="5">
    <source>
        <dbReference type="PROSITE-ProRule" id="PRU01023"/>
    </source>
</evidence>
<organism evidence="7 8">
    <name type="scientific">Ancylobacter radicis</name>
    <dbReference type="NCBI Taxonomy" id="2836179"/>
    <lineage>
        <taxon>Bacteria</taxon>
        <taxon>Pseudomonadati</taxon>
        <taxon>Pseudomonadota</taxon>
        <taxon>Alphaproteobacteria</taxon>
        <taxon>Hyphomicrobiales</taxon>
        <taxon>Xanthobacteraceae</taxon>
        <taxon>Ancylobacter</taxon>
    </lineage>
</organism>
<feature type="active site" description="Nucleophile" evidence="5">
    <location>
        <position position="369"/>
    </location>
</feature>
<keyword evidence="8" id="KW-1185">Reference proteome</keyword>
<dbReference type="CDD" id="cd02440">
    <property type="entry name" value="AdoMet_MTases"/>
    <property type="match status" value="1"/>
</dbReference>
<gene>
    <name evidence="7" type="ORF">KIP89_13215</name>
</gene>
<evidence type="ECO:0000259" key="6">
    <source>
        <dbReference type="PROSITE" id="PS51686"/>
    </source>
</evidence>
<dbReference type="InterPro" id="IPR049560">
    <property type="entry name" value="MeTrfase_RsmB-F_NOP2_cat"/>
</dbReference>
<dbReference type="PANTHER" id="PTHR22807">
    <property type="entry name" value="NOP2 YEAST -RELATED NOL1/NOP2/FMU SUN DOMAIN-CONTAINING"/>
    <property type="match status" value="1"/>
</dbReference>
<evidence type="ECO:0000313" key="7">
    <source>
        <dbReference type="EMBL" id="MBS9478069.1"/>
    </source>
</evidence>
<sequence length="441" mass="47200">MTPAARLSAAIEVIGTILAERRPAADVLKDWGRAHRFAGSGDRAALSSLVYDALRRRASAAFLMGETLGEETPRALILGMLRLGRGMEADAIAALCDGSRFAPAPLTEAERARLTDATLDDAPAHVRGDYPEWLDAPLEAVFGEARDAEGAALADRAPLDLRVNSLKGGIDKAQQQLEHLSVTPGAWSPLTLRIALEADGKAPPLTVEPAYLKGLVEIQDEGSQIAAILAAPPRGGQVLDICAGGGGKTLELAALMDNAGQLYAYDDDLRRLAPIHERIQRAGIHNVQVRSPKGRGPARADVLADLESRMDLVLVDAPCTGTGTWRRNPDAKWRMRPGALAERVKEQAEILDDAARFVKPGGRLAYVTCSLLDEENVAQIRAFTARHPAFRVIPPAETVLALGERGLALAEAALMRPEGILLTPRRTGTDGFFVAIMVRDA</sequence>
<evidence type="ECO:0000256" key="2">
    <source>
        <dbReference type="ARBA" id="ARBA00022679"/>
    </source>
</evidence>
<feature type="domain" description="SAM-dependent MTase RsmB/NOP-type" evidence="6">
    <location>
        <begin position="149"/>
        <end position="440"/>
    </location>
</feature>
<dbReference type="Pfam" id="PF01189">
    <property type="entry name" value="Methyltr_RsmB-F"/>
    <property type="match status" value="1"/>
</dbReference>
<evidence type="ECO:0000313" key="8">
    <source>
        <dbReference type="Proteomes" id="UP001166585"/>
    </source>
</evidence>
<accession>A0ABS5R8R6</accession>
<dbReference type="InterPro" id="IPR001678">
    <property type="entry name" value="MeTrfase_RsmB-F_NOP2_dom"/>
</dbReference>
<dbReference type="PRINTS" id="PR02008">
    <property type="entry name" value="RCMTFAMILY"/>
</dbReference>
<protein>
    <submittedName>
        <fullName evidence="7">RsmB/NOP family class I SAM-dependent RNA methyltransferase</fullName>
    </submittedName>
</protein>
<dbReference type="GO" id="GO:0032259">
    <property type="term" value="P:methylation"/>
    <property type="evidence" value="ECO:0007669"/>
    <property type="project" value="UniProtKB-KW"/>
</dbReference>
<keyword evidence="4 5" id="KW-0694">RNA-binding</keyword>
<dbReference type="GO" id="GO:0008168">
    <property type="term" value="F:methyltransferase activity"/>
    <property type="evidence" value="ECO:0007669"/>
    <property type="project" value="UniProtKB-KW"/>
</dbReference>
<evidence type="ECO:0000256" key="1">
    <source>
        <dbReference type="ARBA" id="ARBA00022603"/>
    </source>
</evidence>
<reference evidence="7" key="1">
    <citation type="submission" date="2021-05" db="EMBL/GenBank/DDBJ databases">
        <authorList>
            <person name="Sun Q."/>
            <person name="Inoue M."/>
        </authorList>
    </citation>
    <scope>NUCLEOTIDE SEQUENCE</scope>
    <source>
        <strain evidence="7">VKM B-3255</strain>
    </source>
</reference>
<dbReference type="EMBL" id="JAHCQH010000017">
    <property type="protein sequence ID" value="MBS9478069.1"/>
    <property type="molecule type" value="Genomic_DNA"/>
</dbReference>
<dbReference type="PROSITE" id="PS51686">
    <property type="entry name" value="SAM_MT_RSMB_NOP"/>
    <property type="match status" value="1"/>
</dbReference>
<comment type="similarity">
    <text evidence="5">Belongs to the class I-like SAM-binding methyltransferase superfamily. RsmB/NOP family.</text>
</comment>
<evidence type="ECO:0000256" key="3">
    <source>
        <dbReference type="ARBA" id="ARBA00022691"/>
    </source>
</evidence>
<keyword evidence="2 5" id="KW-0808">Transferase</keyword>
<keyword evidence="1 5" id="KW-0489">Methyltransferase</keyword>
<evidence type="ECO:0000256" key="4">
    <source>
        <dbReference type="ARBA" id="ARBA00022884"/>
    </source>
</evidence>
<proteinExistence type="inferred from homology"/>
<dbReference type="InterPro" id="IPR023267">
    <property type="entry name" value="RCMT"/>
</dbReference>
<keyword evidence="3 5" id="KW-0949">S-adenosyl-L-methionine</keyword>